<dbReference type="InterPro" id="IPR001296">
    <property type="entry name" value="Glyco_trans_1"/>
</dbReference>
<proteinExistence type="predicted"/>
<protein>
    <submittedName>
        <fullName evidence="4">Glycosyl transferase family 1</fullName>
    </submittedName>
</protein>
<keyword evidence="1" id="KW-0472">Membrane</keyword>
<organism evidence="4 5">
    <name type="scientific">Pseudidiomarina salinarum</name>
    <dbReference type="NCBI Taxonomy" id="435908"/>
    <lineage>
        <taxon>Bacteria</taxon>
        <taxon>Pseudomonadati</taxon>
        <taxon>Pseudomonadota</taxon>
        <taxon>Gammaproteobacteria</taxon>
        <taxon>Alteromonadales</taxon>
        <taxon>Idiomarinaceae</taxon>
        <taxon>Pseudidiomarina</taxon>
    </lineage>
</organism>
<dbReference type="STRING" id="435908.IDSA_06085"/>
<dbReference type="eggNOG" id="COG0438">
    <property type="taxonomic scope" value="Bacteria"/>
</dbReference>
<dbReference type="Pfam" id="PF00534">
    <property type="entry name" value="Glycos_transf_1"/>
    <property type="match status" value="1"/>
</dbReference>
<dbReference type="OrthoDB" id="9802525at2"/>
<dbReference type="CDD" id="cd03817">
    <property type="entry name" value="GT4_UGDG-like"/>
    <property type="match status" value="1"/>
</dbReference>
<dbReference type="InterPro" id="IPR029052">
    <property type="entry name" value="Metallo-depent_PP-like"/>
</dbReference>
<feature type="domain" description="Glycosyl transferase family 1" evidence="2">
    <location>
        <begin position="546"/>
        <end position="710"/>
    </location>
</feature>
<dbReference type="PANTHER" id="PTHR45947:SF3">
    <property type="entry name" value="SULFOQUINOVOSYL TRANSFERASE SQD2"/>
    <property type="match status" value="1"/>
</dbReference>
<feature type="transmembrane region" description="Helical" evidence="1">
    <location>
        <begin position="7"/>
        <end position="25"/>
    </location>
</feature>
<sequence>MNRLRTFYYVNLLLIAALITHQGYLHLSEADFSDLHTEQVENITANLAGQSEYKFAVVGNIKNSVQVFQDEMIPQLHSGDFAFLVSAGNAVSSGDEENYRAIYEVFEHLKMPYLLTFGEQEGSDFGDFRFYQYFGPHFFSFVAGNSHFLFLDGTGKTSLSWQMSWLERELNASTARHKLVFIGLPVHEPLADTPLFEEKNYFADAQARQRLRELFTRQGVDVVFSANLTLFARQAINGVDYVTTGGAGGLIVDSENSFHHYLEVTVTDKGVMIEPQRVDPAAEGWLKTLESIWSTIYSFFYVSFLRFLLIVSLLVVVAMKLHRLLIEDKDYYRDFDIDPAPFMNRSLKVGMFTNNYFPFVSGVSVSVERLRRGLQHLGDKVLTFVPHYPQSETNGSEDEPGIVRLPRLYTFGNHGNFPLANIFLPRFGRRLKEFKPDVIHVHHPFWIGSLGLWLGRRRRIPVVYTYHTRLEHYAHYVPLPGLIFRNLISHYLVKRFANKCNGVVVPTYSAEEYLRIIGVKTPILVCPTGIEFQRFQQLDNQRLAELKEKYQLQDEQVLISVSRLGSEKNIDFMLEALVRVKAKSLRPFKLLLIGDGPERERLKRKIRQLDLHNEVVLVGPVPPEEIAVYYQLGDIFVFASKSETQGMVILEAMSAGLPVVAVRSSGIDDVIKHQVNGYKTPCRRREWSTAVRELLEDDGLRARMSGEARSFAADYDVAEFAREIHEFYAYLLAEAAQD</sequence>
<accession>A0A094IYX5</accession>
<gene>
    <name evidence="4" type="ORF">IDSA_06085</name>
</gene>
<dbReference type="RefSeq" id="WP_034775097.1">
    <property type="nucleotide sequence ID" value="NZ_JPER01000002.1"/>
</dbReference>
<dbReference type="AlphaFoldDB" id="A0A094IYX5"/>
<keyword evidence="1" id="KW-1133">Transmembrane helix</keyword>
<dbReference type="InterPro" id="IPR050194">
    <property type="entry name" value="Glycosyltransferase_grp1"/>
</dbReference>
<dbReference type="Gene3D" id="3.60.21.10">
    <property type="match status" value="1"/>
</dbReference>
<dbReference type="GO" id="GO:0016757">
    <property type="term" value="F:glycosyltransferase activity"/>
    <property type="evidence" value="ECO:0007669"/>
    <property type="project" value="InterPro"/>
</dbReference>
<dbReference type="EMBL" id="JPER01000002">
    <property type="protein sequence ID" value="KFZ31049.1"/>
    <property type="molecule type" value="Genomic_DNA"/>
</dbReference>
<reference evidence="4 5" key="1">
    <citation type="submission" date="2014-06" db="EMBL/GenBank/DDBJ databases">
        <title>The draft genome sequence of Idiomarina salinarum ISL-52.</title>
        <authorList>
            <person name="Du J."/>
            <person name="Shao Z."/>
        </authorList>
    </citation>
    <scope>NUCLEOTIDE SEQUENCE [LARGE SCALE GENOMIC DNA]</scope>
    <source>
        <strain evidence="4 5">ISL-52</strain>
    </source>
</reference>
<comment type="caution">
    <text evidence="4">The sequence shown here is derived from an EMBL/GenBank/DDBJ whole genome shotgun (WGS) entry which is preliminary data.</text>
</comment>
<dbReference type="Gene3D" id="3.40.50.2000">
    <property type="entry name" value="Glycogen Phosphorylase B"/>
    <property type="match status" value="2"/>
</dbReference>
<keyword evidence="4" id="KW-0808">Transferase</keyword>
<feature type="domain" description="Glycosyltransferase subfamily 4-like N-terminal" evidence="3">
    <location>
        <begin position="360"/>
        <end position="533"/>
    </location>
</feature>
<evidence type="ECO:0000256" key="1">
    <source>
        <dbReference type="SAM" id="Phobius"/>
    </source>
</evidence>
<dbReference type="Proteomes" id="UP000054363">
    <property type="component" value="Unassembled WGS sequence"/>
</dbReference>
<dbReference type="PANTHER" id="PTHR45947">
    <property type="entry name" value="SULFOQUINOVOSYL TRANSFERASE SQD2"/>
    <property type="match status" value="1"/>
</dbReference>
<feature type="transmembrane region" description="Helical" evidence="1">
    <location>
        <begin position="296"/>
        <end position="319"/>
    </location>
</feature>
<dbReference type="Pfam" id="PF13439">
    <property type="entry name" value="Glyco_transf_4"/>
    <property type="match status" value="1"/>
</dbReference>
<evidence type="ECO:0000259" key="2">
    <source>
        <dbReference type="Pfam" id="PF00534"/>
    </source>
</evidence>
<dbReference type="SUPFAM" id="SSF53756">
    <property type="entry name" value="UDP-Glycosyltransferase/glycogen phosphorylase"/>
    <property type="match status" value="1"/>
</dbReference>
<evidence type="ECO:0000259" key="3">
    <source>
        <dbReference type="Pfam" id="PF13439"/>
    </source>
</evidence>
<keyword evidence="5" id="KW-1185">Reference proteome</keyword>
<keyword evidence="1" id="KW-0812">Transmembrane</keyword>
<evidence type="ECO:0000313" key="5">
    <source>
        <dbReference type="Proteomes" id="UP000054363"/>
    </source>
</evidence>
<dbReference type="InterPro" id="IPR028098">
    <property type="entry name" value="Glyco_trans_4-like_N"/>
</dbReference>
<name>A0A094IYX5_9GAMM</name>
<dbReference type="eggNOG" id="COG1409">
    <property type="taxonomic scope" value="Bacteria"/>
</dbReference>
<dbReference type="SUPFAM" id="SSF56300">
    <property type="entry name" value="Metallo-dependent phosphatases"/>
    <property type="match status" value="1"/>
</dbReference>
<evidence type="ECO:0000313" key="4">
    <source>
        <dbReference type="EMBL" id="KFZ31049.1"/>
    </source>
</evidence>